<evidence type="ECO:0000313" key="1">
    <source>
        <dbReference type="EMBL" id="KAF4653218.1"/>
    </source>
</evidence>
<name>A0A7J6LIT0_PEROL</name>
<protein>
    <submittedName>
        <fullName evidence="2">Uncharacterized protein</fullName>
    </submittedName>
</protein>
<evidence type="ECO:0000313" key="3">
    <source>
        <dbReference type="Proteomes" id="UP000570595"/>
    </source>
</evidence>
<evidence type="ECO:0000313" key="2">
    <source>
        <dbReference type="EMBL" id="KAF4659187.1"/>
    </source>
</evidence>
<dbReference type="Proteomes" id="UP000570595">
    <property type="component" value="Unassembled WGS sequence"/>
</dbReference>
<evidence type="ECO:0000313" key="4">
    <source>
        <dbReference type="Proteomes" id="UP000572268"/>
    </source>
</evidence>
<dbReference type="EMBL" id="JABANN010000442">
    <property type="protein sequence ID" value="KAF4659187.1"/>
    <property type="molecule type" value="Genomic_DNA"/>
</dbReference>
<reference evidence="3 4" key="1">
    <citation type="submission" date="2020-04" db="EMBL/GenBank/DDBJ databases">
        <title>Perkinsus olseni comparative genomics.</title>
        <authorList>
            <person name="Bogema D.R."/>
        </authorList>
    </citation>
    <scope>NUCLEOTIDE SEQUENCE [LARGE SCALE GENOMIC DNA]</scope>
    <source>
        <strain evidence="1">ATCC PRA-179</strain>
        <strain evidence="2">ATCC PRA-31</strain>
    </source>
</reference>
<accession>A0A7J6LIT0</accession>
<dbReference type="OrthoDB" id="415658at2759"/>
<dbReference type="EMBL" id="JABAHT010000643">
    <property type="protein sequence ID" value="KAF4653218.1"/>
    <property type="molecule type" value="Genomic_DNA"/>
</dbReference>
<sequence>MALRRTSARFLAVTKTTAGPSRWAKKEHVKRVPAADNVDGSGAVLLDDQLLSRFHTPHQLASLLASTLQRPDLSEDPRILRKLEDKIRVRLLSFSHLELSDLLSCYARHGSDVGADLATELWSIISDELKYMDAHLSVGIITRALLTCGRHVSFGDHQWDAISLKIPQLETRDLINLAAAIGRLYCPDEFIRILRDRAAVLAAEGRLDHYQQVQLALSTGSPLPSDCTVAPWTQLVAAVAWGLPLPGGSSETARAASLRSTPKQAQDALWGYVGVCETTGEVGDSDLAAALHRRSEAAEWADPLVKFQTVVGIRGLWGVDPGGPTEAPPDCSYLGVSNLPTADGWHSRSILAGYGVDTYNADRGIAGDLLRRSEPEARTFARIKRVQVKRLTGVILESFRLPAELLQWRATA</sequence>
<gene>
    <name evidence="2" type="ORF">FOL46_006699</name>
    <name evidence="1" type="ORF">FOZ61_009138</name>
</gene>
<comment type="caution">
    <text evidence="2">The sequence shown here is derived from an EMBL/GenBank/DDBJ whole genome shotgun (WGS) entry which is preliminary data.</text>
</comment>
<proteinExistence type="predicted"/>
<organism evidence="2 4">
    <name type="scientific">Perkinsus olseni</name>
    <name type="common">Perkinsus atlanticus</name>
    <dbReference type="NCBI Taxonomy" id="32597"/>
    <lineage>
        <taxon>Eukaryota</taxon>
        <taxon>Sar</taxon>
        <taxon>Alveolata</taxon>
        <taxon>Perkinsozoa</taxon>
        <taxon>Perkinsea</taxon>
        <taxon>Perkinsida</taxon>
        <taxon>Perkinsidae</taxon>
        <taxon>Perkinsus</taxon>
    </lineage>
</organism>
<dbReference type="AlphaFoldDB" id="A0A7J6LIT0"/>
<dbReference type="Proteomes" id="UP000572268">
    <property type="component" value="Unassembled WGS sequence"/>
</dbReference>